<dbReference type="EMBL" id="JABFTP020000144">
    <property type="protein sequence ID" value="KAL3281545.1"/>
    <property type="molecule type" value="Genomic_DNA"/>
</dbReference>
<comment type="caution">
    <text evidence="1">The sequence shown here is derived from an EMBL/GenBank/DDBJ whole genome shotgun (WGS) entry which is preliminary data.</text>
</comment>
<protein>
    <submittedName>
        <fullName evidence="1">Uncharacterized protein</fullName>
    </submittedName>
</protein>
<gene>
    <name evidence="1" type="ORF">HHI36_004753</name>
</gene>
<reference evidence="1 2" key="1">
    <citation type="journal article" date="2021" name="BMC Biol.">
        <title>Horizontally acquired antibacterial genes associated with adaptive radiation of ladybird beetles.</title>
        <authorList>
            <person name="Li H.S."/>
            <person name="Tang X.F."/>
            <person name="Huang Y.H."/>
            <person name="Xu Z.Y."/>
            <person name="Chen M.L."/>
            <person name="Du X.Y."/>
            <person name="Qiu B.Y."/>
            <person name="Chen P.T."/>
            <person name="Zhang W."/>
            <person name="Slipinski A."/>
            <person name="Escalona H.E."/>
            <person name="Waterhouse R.M."/>
            <person name="Zwick A."/>
            <person name="Pang H."/>
        </authorList>
    </citation>
    <scope>NUCLEOTIDE SEQUENCE [LARGE SCALE GENOMIC DNA]</scope>
    <source>
        <strain evidence="1">SYSU2018</strain>
    </source>
</reference>
<feature type="non-terminal residue" evidence="1">
    <location>
        <position position="105"/>
    </location>
</feature>
<proteinExistence type="predicted"/>
<accession>A0ABD2NSE4</accession>
<name>A0ABD2NSE4_9CUCU</name>
<dbReference type="AlphaFoldDB" id="A0ABD2NSE4"/>
<organism evidence="1 2">
    <name type="scientific">Cryptolaemus montrouzieri</name>
    <dbReference type="NCBI Taxonomy" id="559131"/>
    <lineage>
        <taxon>Eukaryota</taxon>
        <taxon>Metazoa</taxon>
        <taxon>Ecdysozoa</taxon>
        <taxon>Arthropoda</taxon>
        <taxon>Hexapoda</taxon>
        <taxon>Insecta</taxon>
        <taxon>Pterygota</taxon>
        <taxon>Neoptera</taxon>
        <taxon>Endopterygota</taxon>
        <taxon>Coleoptera</taxon>
        <taxon>Polyphaga</taxon>
        <taxon>Cucujiformia</taxon>
        <taxon>Coccinelloidea</taxon>
        <taxon>Coccinellidae</taxon>
        <taxon>Scymninae</taxon>
        <taxon>Scymnini</taxon>
        <taxon>Cryptolaemus</taxon>
    </lineage>
</organism>
<sequence length="105" mass="12561">SNLLFSVDLPFNFFNGKPYSFSNAEYADIYFIYGLCNVVEEYDEFSKNIEEDAITRKSPNREVFKWAHPQFREYCLTKIGGDRQNRRRNVNEREIFNLFTNNPKL</sequence>
<evidence type="ECO:0000313" key="1">
    <source>
        <dbReference type="EMBL" id="KAL3281545.1"/>
    </source>
</evidence>
<feature type="non-terminal residue" evidence="1">
    <location>
        <position position="1"/>
    </location>
</feature>
<keyword evidence="2" id="KW-1185">Reference proteome</keyword>
<dbReference type="Proteomes" id="UP001516400">
    <property type="component" value="Unassembled WGS sequence"/>
</dbReference>
<evidence type="ECO:0000313" key="2">
    <source>
        <dbReference type="Proteomes" id="UP001516400"/>
    </source>
</evidence>